<evidence type="ECO:0000256" key="8">
    <source>
        <dbReference type="ARBA" id="ARBA00051897"/>
    </source>
</evidence>
<evidence type="ECO:0000313" key="12">
    <source>
        <dbReference type="Proteomes" id="UP001211065"/>
    </source>
</evidence>
<dbReference type="Pfam" id="PF02005">
    <property type="entry name" value="TRM"/>
    <property type="match status" value="1"/>
</dbReference>
<keyword evidence="3 9" id="KW-0808">Transferase</keyword>
<evidence type="ECO:0000256" key="9">
    <source>
        <dbReference type="PROSITE-ProRule" id="PRU00958"/>
    </source>
</evidence>
<keyword evidence="5 9" id="KW-0819">tRNA processing</keyword>
<feature type="compositionally biased region" description="Basic residues" evidence="10">
    <location>
        <begin position="429"/>
        <end position="439"/>
    </location>
</feature>
<evidence type="ECO:0000256" key="6">
    <source>
        <dbReference type="ARBA" id="ARBA00022884"/>
    </source>
</evidence>
<name>A0AAD5TZA1_9FUNG</name>
<comment type="catalytic activity">
    <reaction evidence="8 9">
        <text>guanosine(26) in tRNA + 2 S-adenosyl-L-methionine = N(2)-dimethylguanosine(26) in tRNA + 2 S-adenosyl-L-homocysteine + 2 H(+)</text>
        <dbReference type="Rhea" id="RHEA:43140"/>
        <dbReference type="Rhea" id="RHEA-COMP:10359"/>
        <dbReference type="Rhea" id="RHEA-COMP:10360"/>
        <dbReference type="ChEBI" id="CHEBI:15378"/>
        <dbReference type="ChEBI" id="CHEBI:57856"/>
        <dbReference type="ChEBI" id="CHEBI:59789"/>
        <dbReference type="ChEBI" id="CHEBI:74269"/>
        <dbReference type="ChEBI" id="CHEBI:74513"/>
        <dbReference type="EC" id="2.1.1.216"/>
    </reaction>
</comment>
<dbReference type="EMBL" id="JADGJW010001137">
    <property type="protein sequence ID" value="KAJ3206244.1"/>
    <property type="molecule type" value="Genomic_DNA"/>
</dbReference>
<dbReference type="SUPFAM" id="SSF53335">
    <property type="entry name" value="S-adenosyl-L-methionine-dependent methyltransferases"/>
    <property type="match status" value="1"/>
</dbReference>
<comment type="similarity">
    <text evidence="9">Belongs to the class I-like SAM-binding methyltransferase superfamily. Trm1 family.</text>
</comment>
<dbReference type="Proteomes" id="UP001211065">
    <property type="component" value="Unassembled WGS sequence"/>
</dbReference>
<evidence type="ECO:0000256" key="3">
    <source>
        <dbReference type="ARBA" id="ARBA00022679"/>
    </source>
</evidence>
<comment type="caution">
    <text evidence="11">The sequence shown here is derived from an EMBL/GenBank/DDBJ whole genome shotgun (WGS) entry which is preliminary data.</text>
</comment>
<evidence type="ECO:0000256" key="5">
    <source>
        <dbReference type="ARBA" id="ARBA00022694"/>
    </source>
</evidence>
<dbReference type="GO" id="GO:0002940">
    <property type="term" value="P:tRNA N2-guanine methylation"/>
    <property type="evidence" value="ECO:0007669"/>
    <property type="project" value="TreeGrafter"/>
</dbReference>
<dbReference type="InterPro" id="IPR029063">
    <property type="entry name" value="SAM-dependent_MTases_sf"/>
</dbReference>
<dbReference type="FunFam" id="3.40.50.150:FF:000051">
    <property type="entry name" value="tRNA (guanine(26)-N(2))-dimethyltransferase"/>
    <property type="match status" value="1"/>
</dbReference>
<dbReference type="InterPro" id="IPR042296">
    <property type="entry name" value="tRNA_met_Trm1_C"/>
</dbReference>
<evidence type="ECO:0000256" key="4">
    <source>
        <dbReference type="ARBA" id="ARBA00022691"/>
    </source>
</evidence>
<dbReference type="InterPro" id="IPR002905">
    <property type="entry name" value="Trm1"/>
</dbReference>
<keyword evidence="6 9" id="KW-0694">RNA-binding</keyword>
<evidence type="ECO:0000256" key="2">
    <source>
        <dbReference type="ARBA" id="ARBA00022603"/>
    </source>
</evidence>
<feature type="region of interest" description="Disordered" evidence="10">
    <location>
        <begin position="414"/>
        <end position="439"/>
    </location>
</feature>
<dbReference type="PANTHER" id="PTHR10631">
    <property type="entry name" value="N 2 ,N 2 -DIMETHYLGUANOSINE TRNA METHYLTRANSFERASE"/>
    <property type="match status" value="1"/>
</dbReference>
<keyword evidence="12" id="KW-1185">Reference proteome</keyword>
<keyword evidence="1 9" id="KW-0820">tRNA-binding</keyword>
<accession>A0AAD5TZA1</accession>
<keyword evidence="2 9" id="KW-0489">Methyltransferase</keyword>
<dbReference type="GO" id="GO:0160104">
    <property type="term" value="F:tRNA (guanine(26)-N2)-dimethyltransferase activity"/>
    <property type="evidence" value="ECO:0007669"/>
    <property type="project" value="UniProtKB-UniRule"/>
</dbReference>
<protein>
    <recommendedName>
        <fullName evidence="7 9">tRNA (guanine(26)-N(2))-dimethyltransferase</fullName>
        <ecNumber evidence="7 9">2.1.1.216</ecNumber>
    </recommendedName>
</protein>
<dbReference type="GO" id="GO:0005634">
    <property type="term" value="C:nucleus"/>
    <property type="evidence" value="ECO:0007669"/>
    <property type="project" value="TreeGrafter"/>
</dbReference>
<dbReference type="PANTHER" id="PTHR10631:SF3">
    <property type="entry name" value="TRNA (GUANINE(26)-N(2))-DIMETHYLTRANSFERASE"/>
    <property type="match status" value="1"/>
</dbReference>
<organism evidence="11 12">
    <name type="scientific">Clydaea vesicula</name>
    <dbReference type="NCBI Taxonomy" id="447962"/>
    <lineage>
        <taxon>Eukaryota</taxon>
        <taxon>Fungi</taxon>
        <taxon>Fungi incertae sedis</taxon>
        <taxon>Chytridiomycota</taxon>
        <taxon>Chytridiomycota incertae sedis</taxon>
        <taxon>Chytridiomycetes</taxon>
        <taxon>Lobulomycetales</taxon>
        <taxon>Lobulomycetaceae</taxon>
        <taxon>Clydaea</taxon>
    </lineage>
</organism>
<reference evidence="11" key="1">
    <citation type="submission" date="2020-05" db="EMBL/GenBank/DDBJ databases">
        <title>Phylogenomic resolution of chytrid fungi.</title>
        <authorList>
            <person name="Stajich J.E."/>
            <person name="Amses K."/>
            <person name="Simmons R."/>
            <person name="Seto K."/>
            <person name="Myers J."/>
            <person name="Bonds A."/>
            <person name="Quandt C.A."/>
            <person name="Barry K."/>
            <person name="Liu P."/>
            <person name="Grigoriev I."/>
            <person name="Longcore J.E."/>
            <person name="James T.Y."/>
        </authorList>
    </citation>
    <scope>NUCLEOTIDE SEQUENCE</scope>
    <source>
        <strain evidence="11">JEL0476</strain>
    </source>
</reference>
<dbReference type="FunFam" id="3.30.56.70:FF:000001">
    <property type="entry name" value="tRNA (guanine(26)-N(2))-dimethyltransferase"/>
    <property type="match status" value="1"/>
</dbReference>
<keyword evidence="4 9" id="KW-0949">S-adenosyl-L-methionine</keyword>
<dbReference type="Gene3D" id="3.30.56.70">
    <property type="entry name" value="N2,N2-dimethylguanosine tRNA methyltransferase, C-terminal domain"/>
    <property type="match status" value="1"/>
</dbReference>
<dbReference type="EC" id="2.1.1.216" evidence="7 9"/>
<dbReference type="AlphaFoldDB" id="A0AAD5TZA1"/>
<dbReference type="PROSITE" id="PS51626">
    <property type="entry name" value="SAM_MT_TRM1"/>
    <property type="match status" value="1"/>
</dbReference>
<dbReference type="GO" id="GO:0000049">
    <property type="term" value="F:tRNA binding"/>
    <property type="evidence" value="ECO:0007669"/>
    <property type="project" value="UniProtKB-UniRule"/>
</dbReference>
<sequence length="439" mass="48724">MTTTTNPTIKEGMAEILNANGEVFYNPGLRSIRYGKEIENNDQNLVIFANDFDKDAVENIKANIKLNNLEHIIEPSLGDCNFIMYKAMNENLKYDVVDLDPYGSASPFIDAAVQSVNDGGLLCVTCTDMQVLAGGQTEANFTKYGGINLTTTPYCHEMGLRSLLHCIQTSASRYKKYITPLLSCSIDFYLRVFVKISLGAAETKKAVCKTSMIYHCHSCKSFTTSSLGKRIDTGKGFKYTTNKLPVDSKCIECGSSITVAGPLYSGPLHDVTFVKKMIDHVKNNPKKFGTEVRMTGMLTLISEELEDPFYYAIDKLCQVVHCSTPALKLVTSALLNQGYKFSASHCLSGSLKTNAPSTVLWDVIRSHSKLTKSREAKEGEIVMKNILSKDVKVQADFSIHKDCESQSRKFKLVRYQENPTPNWGPGSRAKGKKRKAEDI</sequence>
<evidence type="ECO:0000256" key="1">
    <source>
        <dbReference type="ARBA" id="ARBA00022555"/>
    </source>
</evidence>
<gene>
    <name evidence="11" type="primary">TRMT1</name>
    <name evidence="11" type="ORF">HK099_000581</name>
</gene>
<dbReference type="Gene3D" id="3.40.50.150">
    <property type="entry name" value="Vaccinia Virus protein VP39"/>
    <property type="match status" value="1"/>
</dbReference>
<dbReference type="NCBIfam" id="TIGR00308">
    <property type="entry name" value="TRM1"/>
    <property type="match status" value="1"/>
</dbReference>
<evidence type="ECO:0000313" key="11">
    <source>
        <dbReference type="EMBL" id="KAJ3206244.1"/>
    </source>
</evidence>
<evidence type="ECO:0000256" key="10">
    <source>
        <dbReference type="SAM" id="MobiDB-lite"/>
    </source>
</evidence>
<evidence type="ECO:0000256" key="7">
    <source>
        <dbReference type="ARBA" id="ARBA00039099"/>
    </source>
</evidence>
<proteinExistence type="inferred from homology"/>